<dbReference type="EMBL" id="LCKS01000003">
    <property type="protein sequence ID" value="KKU03184.1"/>
    <property type="molecule type" value="Genomic_DNA"/>
</dbReference>
<sequence length="64" mass="7509">MPAEDALLLIRWYSIRTALFWEGDRDEFKQKEKEFNAAIPENASNELFNALRLITGYMNRNGTK</sequence>
<dbReference type="AlphaFoldDB" id="A0A0G1M4N9"/>
<evidence type="ECO:0000313" key="2">
    <source>
        <dbReference type="Proteomes" id="UP000034264"/>
    </source>
</evidence>
<protein>
    <submittedName>
        <fullName evidence="1">Uncharacterized protein</fullName>
    </submittedName>
</protein>
<dbReference type="Proteomes" id="UP000034264">
    <property type="component" value="Unassembled WGS sequence"/>
</dbReference>
<comment type="caution">
    <text evidence="1">The sequence shown here is derived from an EMBL/GenBank/DDBJ whole genome shotgun (WGS) entry which is preliminary data.</text>
</comment>
<proteinExistence type="predicted"/>
<gene>
    <name evidence="1" type="ORF">UX05_C0003G0023</name>
</gene>
<name>A0A0G1M4N9_9BACT</name>
<accession>A0A0G1M4N9</accession>
<evidence type="ECO:0000313" key="1">
    <source>
        <dbReference type="EMBL" id="KKU03184.1"/>
    </source>
</evidence>
<organism evidence="1 2">
    <name type="scientific">Candidatus Amesbacteria bacterium GW2011_GWC2_45_19</name>
    <dbReference type="NCBI Taxonomy" id="1618366"/>
    <lineage>
        <taxon>Bacteria</taxon>
        <taxon>Candidatus Amesiibacteriota</taxon>
    </lineage>
</organism>
<reference evidence="1 2" key="1">
    <citation type="journal article" date="2015" name="Nature">
        <title>rRNA introns, odd ribosomes, and small enigmatic genomes across a large radiation of phyla.</title>
        <authorList>
            <person name="Brown C.T."/>
            <person name="Hug L.A."/>
            <person name="Thomas B.C."/>
            <person name="Sharon I."/>
            <person name="Castelle C.J."/>
            <person name="Singh A."/>
            <person name="Wilkins M.J."/>
            <person name="Williams K.H."/>
            <person name="Banfield J.F."/>
        </authorList>
    </citation>
    <scope>NUCLEOTIDE SEQUENCE [LARGE SCALE GENOMIC DNA]</scope>
</reference>